<keyword evidence="3" id="KW-1185">Reference proteome</keyword>
<name>A0ABY3PCT2_9STAP</name>
<feature type="transmembrane region" description="Helical" evidence="1">
    <location>
        <begin position="91"/>
        <end position="110"/>
    </location>
</feature>
<proteinExistence type="predicted"/>
<evidence type="ECO:0000313" key="2">
    <source>
        <dbReference type="EMBL" id="UEX90137.1"/>
    </source>
</evidence>
<feature type="transmembrane region" description="Helical" evidence="1">
    <location>
        <begin position="276"/>
        <end position="296"/>
    </location>
</feature>
<feature type="transmembrane region" description="Helical" evidence="1">
    <location>
        <begin position="116"/>
        <end position="137"/>
    </location>
</feature>
<keyword evidence="1" id="KW-0812">Transmembrane</keyword>
<dbReference type="EMBL" id="CP086654">
    <property type="protein sequence ID" value="UEX90137.1"/>
    <property type="molecule type" value="Genomic_DNA"/>
</dbReference>
<feature type="transmembrane region" description="Helical" evidence="1">
    <location>
        <begin position="5"/>
        <end position="20"/>
    </location>
</feature>
<reference evidence="2 3" key="1">
    <citation type="journal article" date="2022" name="Pathogens">
        <title>Staphylococcus ratti sp. nov. Isolated from a Lab Rat.</title>
        <authorList>
            <person name="Kovarovic V."/>
            <person name="Sedlacek I."/>
            <person name="Petras P."/>
            <person name="Kralova S."/>
            <person name="Maslanova I."/>
            <person name="Svec P."/>
            <person name="Neumann-Schaal M."/>
            <person name="Botka T."/>
            <person name="Gelbicova T."/>
            <person name="Stankova E."/>
            <person name="Doskar J."/>
            <person name="Pantucek R."/>
        </authorList>
    </citation>
    <scope>NUCLEOTIDE SEQUENCE [LARGE SCALE GENOMIC DNA]</scope>
    <source>
        <strain evidence="2 3">CCM 9025</strain>
    </source>
</reference>
<dbReference type="RefSeq" id="WP_229292634.1">
    <property type="nucleotide sequence ID" value="NZ_CP086654.1"/>
</dbReference>
<dbReference type="Proteomes" id="UP001197626">
    <property type="component" value="Chromosome"/>
</dbReference>
<feature type="transmembrane region" description="Helical" evidence="1">
    <location>
        <begin position="144"/>
        <end position="163"/>
    </location>
</feature>
<sequence>MNDKYVIFIFVFFIICALSVNSNYIINFIVLIMFLVINFYFVFKNIKNNKIKMFLLDLYKYRKDTKRLEHWIILDDKKRLHKKMVKKQYDGINIIIGTFGCSIFILLLLFFRLATIIPPIIGIFLLIILIIIGCIGYKNIICMFPFIRLLAIPIFSLGIVLFLHDSKIIENFVTLEVLFIIISSIFFGFACLRIPPYIIRSLHNKQFFINSAPNIFLIIMILSMNNIKKPDLDFTKDPNFSKFPNEVQNILSNQEFVNTIRDIIYQTQMTVVTSDITTYILIISVMIFIFSALLNIKMTYDNKKAAKLLFGVRRKSIEDQKFSYRDFQKISYYGGQYYEEQLFSIPGVYKFIYDIELNK</sequence>
<accession>A0ABY3PCT2</accession>
<keyword evidence="1" id="KW-0472">Membrane</keyword>
<gene>
    <name evidence="2" type="ORF">LN051_00180</name>
</gene>
<protein>
    <submittedName>
        <fullName evidence="2">Uncharacterized protein</fullName>
    </submittedName>
</protein>
<feature type="transmembrane region" description="Helical" evidence="1">
    <location>
        <begin position="175"/>
        <end position="195"/>
    </location>
</feature>
<feature type="transmembrane region" description="Helical" evidence="1">
    <location>
        <begin position="207"/>
        <end position="227"/>
    </location>
</feature>
<feature type="transmembrane region" description="Helical" evidence="1">
    <location>
        <begin position="26"/>
        <end position="43"/>
    </location>
</feature>
<evidence type="ECO:0000313" key="3">
    <source>
        <dbReference type="Proteomes" id="UP001197626"/>
    </source>
</evidence>
<organism evidence="2 3">
    <name type="scientific">Staphylococcus ratti</name>
    <dbReference type="NCBI Taxonomy" id="2892440"/>
    <lineage>
        <taxon>Bacteria</taxon>
        <taxon>Bacillati</taxon>
        <taxon>Bacillota</taxon>
        <taxon>Bacilli</taxon>
        <taxon>Bacillales</taxon>
        <taxon>Staphylococcaceae</taxon>
        <taxon>Staphylococcus</taxon>
    </lineage>
</organism>
<keyword evidence="1" id="KW-1133">Transmembrane helix</keyword>
<evidence type="ECO:0000256" key="1">
    <source>
        <dbReference type="SAM" id="Phobius"/>
    </source>
</evidence>